<dbReference type="EMBL" id="CAADHY010000001">
    <property type="protein sequence ID" value="VFR16066.1"/>
    <property type="molecule type" value="Genomic_DNA"/>
</dbReference>
<dbReference type="EMBL" id="CAADID010000028">
    <property type="protein sequence ID" value="VFR78549.1"/>
    <property type="molecule type" value="Genomic_DNA"/>
</dbReference>
<evidence type="ECO:0000313" key="9">
    <source>
        <dbReference type="EMBL" id="VFS21437.1"/>
    </source>
</evidence>
<evidence type="ECO:0000313" key="2">
    <source>
        <dbReference type="EMBL" id="VFR16066.1"/>
    </source>
</evidence>
<dbReference type="EMBL" id="CAADIO010000005">
    <property type="protein sequence ID" value="VFR82341.1"/>
    <property type="molecule type" value="Genomic_DNA"/>
</dbReference>
<sequence>MQHETLYFIVGAISLLVLMAGYSARSRNWGIYLMIAGVIATFATIGYGIHMAFL</sequence>
<evidence type="ECO:0000313" key="3">
    <source>
        <dbReference type="EMBL" id="VFR51434.1"/>
    </source>
</evidence>
<evidence type="ECO:0000313" key="4">
    <source>
        <dbReference type="EMBL" id="VFR56214.1"/>
    </source>
</evidence>
<dbReference type="EMBL" id="CAADIK010000074">
    <property type="protein sequence ID" value="VFR90261.1"/>
    <property type="molecule type" value="Genomic_DNA"/>
</dbReference>
<keyword evidence="1" id="KW-0472">Membrane</keyword>
<gene>
    <name evidence="2" type="ORF">AMP9_3058</name>
    <name evidence="3" type="ORF">ANT2_3114</name>
    <name evidence="5" type="ORF">ANT3_3116</name>
    <name evidence="4" type="ORF">BRI6_3266</name>
    <name evidence="8" type="ORF">BRI9_3327</name>
    <name evidence="7" type="ORF">IVO3_3322</name>
    <name evidence="6" type="ORF">RAN3_3136</name>
    <name evidence="9" type="ORF">RAN7_3296</name>
</gene>
<evidence type="ECO:0000313" key="7">
    <source>
        <dbReference type="EMBL" id="VFR82636.1"/>
    </source>
</evidence>
<dbReference type="AlphaFoldDB" id="A0A484TXX9"/>
<protein>
    <submittedName>
        <fullName evidence="5">Uncharacterized protein</fullName>
    </submittedName>
</protein>
<proteinExistence type="predicted"/>
<reference evidence="5" key="1">
    <citation type="submission" date="2019-03" db="EMBL/GenBank/DDBJ databases">
        <authorList>
            <person name="Danneels B."/>
        </authorList>
    </citation>
    <scope>NUCLEOTIDE SEQUENCE</scope>
</reference>
<feature type="transmembrane region" description="Helical" evidence="1">
    <location>
        <begin position="31"/>
        <end position="53"/>
    </location>
</feature>
<name>A0A484TXX9_9ZZZZ</name>
<evidence type="ECO:0000313" key="5">
    <source>
        <dbReference type="EMBL" id="VFR78549.1"/>
    </source>
</evidence>
<keyword evidence="1" id="KW-1133">Transmembrane helix</keyword>
<feature type="transmembrane region" description="Helical" evidence="1">
    <location>
        <begin position="6"/>
        <end position="24"/>
    </location>
</feature>
<organism evidence="5">
    <name type="scientific">plant metagenome</name>
    <dbReference type="NCBI Taxonomy" id="1297885"/>
    <lineage>
        <taxon>unclassified sequences</taxon>
        <taxon>metagenomes</taxon>
        <taxon>organismal metagenomes</taxon>
    </lineage>
</organism>
<dbReference type="EMBL" id="CAADIP010000007">
    <property type="protein sequence ID" value="VFR82636.1"/>
    <property type="molecule type" value="Genomic_DNA"/>
</dbReference>
<evidence type="ECO:0000313" key="8">
    <source>
        <dbReference type="EMBL" id="VFR90261.1"/>
    </source>
</evidence>
<accession>A0A484TXX9</accession>
<dbReference type="EMBL" id="CAADIZ010000007">
    <property type="protein sequence ID" value="VFS21437.1"/>
    <property type="molecule type" value="Genomic_DNA"/>
</dbReference>
<keyword evidence="1" id="KW-0812">Transmembrane</keyword>
<dbReference type="EMBL" id="CAADII010000055">
    <property type="protein sequence ID" value="VFR56214.1"/>
    <property type="molecule type" value="Genomic_DNA"/>
</dbReference>
<evidence type="ECO:0000256" key="1">
    <source>
        <dbReference type="SAM" id="Phobius"/>
    </source>
</evidence>
<dbReference type="EMBL" id="CAADIG010000034">
    <property type="protein sequence ID" value="VFR51434.1"/>
    <property type="molecule type" value="Genomic_DNA"/>
</dbReference>
<evidence type="ECO:0000313" key="6">
    <source>
        <dbReference type="EMBL" id="VFR82341.1"/>
    </source>
</evidence>